<evidence type="ECO:0000313" key="3">
    <source>
        <dbReference type="EMBL" id="AKU17332.1"/>
    </source>
</evidence>
<organism evidence="3 4">
    <name type="scientific">Luteipulveratus mongoliensis</name>
    <dbReference type="NCBI Taxonomy" id="571913"/>
    <lineage>
        <taxon>Bacteria</taxon>
        <taxon>Bacillati</taxon>
        <taxon>Actinomycetota</taxon>
        <taxon>Actinomycetes</taxon>
        <taxon>Micrococcales</taxon>
        <taxon>Dermacoccaceae</taxon>
        <taxon>Luteipulveratus</taxon>
    </lineage>
</organism>
<name>A0A0K1JKU1_9MICO</name>
<dbReference type="AlphaFoldDB" id="A0A0K1JKU1"/>
<evidence type="ECO:0000256" key="1">
    <source>
        <dbReference type="SAM" id="MobiDB-lite"/>
    </source>
</evidence>
<dbReference type="KEGG" id="lmoi:VV02_18195"/>
<evidence type="ECO:0000313" key="4">
    <source>
        <dbReference type="Proteomes" id="UP000066480"/>
    </source>
</evidence>
<evidence type="ECO:0000256" key="2">
    <source>
        <dbReference type="SAM" id="Phobius"/>
    </source>
</evidence>
<dbReference type="RefSeq" id="WP_052593762.1">
    <property type="nucleotide sequence ID" value="NZ_CP011112.1"/>
</dbReference>
<proteinExistence type="predicted"/>
<dbReference type="STRING" id="571913.VV02_18195"/>
<feature type="transmembrane region" description="Helical" evidence="2">
    <location>
        <begin position="64"/>
        <end position="88"/>
    </location>
</feature>
<keyword evidence="2" id="KW-1133">Transmembrane helix</keyword>
<gene>
    <name evidence="3" type="ORF">VV02_18195</name>
</gene>
<accession>A0A0K1JKU1</accession>
<dbReference type="EMBL" id="CP011112">
    <property type="protein sequence ID" value="AKU17332.1"/>
    <property type="molecule type" value="Genomic_DNA"/>
</dbReference>
<keyword evidence="4" id="KW-1185">Reference proteome</keyword>
<keyword evidence="2" id="KW-0472">Membrane</keyword>
<dbReference type="Proteomes" id="UP000066480">
    <property type="component" value="Chromosome"/>
</dbReference>
<feature type="transmembrane region" description="Helical" evidence="2">
    <location>
        <begin position="144"/>
        <end position="163"/>
    </location>
</feature>
<protein>
    <submittedName>
        <fullName evidence="3">Uncharacterized protein</fullName>
    </submittedName>
</protein>
<reference evidence="3 4" key="1">
    <citation type="submission" date="2015-03" db="EMBL/GenBank/DDBJ databases">
        <title>Luteipulveratus halotolerans sp. nov., a novel actinobacterium (Dermacoccaceae) from Sarawak, Malaysia.</title>
        <authorList>
            <person name="Juboi H."/>
            <person name="Basik A."/>
            <person name="Shamsul S.S."/>
            <person name="Arnold P."/>
            <person name="Schmitt E.K."/>
            <person name="Sanglier J.-J."/>
            <person name="Yeo T."/>
        </authorList>
    </citation>
    <scope>NUCLEOTIDE SEQUENCE [LARGE SCALE GENOMIC DNA]</scope>
    <source>
        <strain evidence="3 4">MN07-A0370</strain>
    </source>
</reference>
<feature type="transmembrane region" description="Helical" evidence="2">
    <location>
        <begin position="100"/>
        <end position="124"/>
    </location>
</feature>
<keyword evidence="2" id="KW-0812">Transmembrane</keyword>
<sequence>MKRAKAGGAATVAAVLTVVLHVAGSLITWNVAKEGIDTNPTLDGLLVRRTGEFVWPFADPVRGAMVVAFLAGLVITAFLTWSLTYLLVRSMVVGSRALPVFLGTWMALLVASVAGKTVWTVIYVNSVLDGRAYPGVWPTMITRVTWWAFLLGWLAAGAAALAYTMSNRREPSSFSYVSPYQPLTPSGPLYGESSWHDRTVSSESGWAPESMLVDGSGTSTDDGDPYRTAPSHYRE</sequence>
<feature type="region of interest" description="Disordered" evidence="1">
    <location>
        <begin position="194"/>
        <end position="235"/>
    </location>
</feature>